<comment type="caution">
    <text evidence="1">The sequence shown here is derived from an EMBL/GenBank/DDBJ whole genome shotgun (WGS) entry which is preliminary data.</text>
</comment>
<protein>
    <submittedName>
        <fullName evidence="1">Uncharacterized protein</fullName>
    </submittedName>
</protein>
<dbReference type="EMBL" id="BGPR01000242">
    <property type="protein sequence ID" value="GBM07413.1"/>
    <property type="molecule type" value="Genomic_DNA"/>
</dbReference>
<accession>A0A4Y2CSS5</accession>
<gene>
    <name evidence="1" type="ORF">AVEN_26485_1</name>
</gene>
<dbReference type="AlphaFoldDB" id="A0A4Y2CSS5"/>
<organism evidence="1 2">
    <name type="scientific">Araneus ventricosus</name>
    <name type="common">Orbweaver spider</name>
    <name type="synonym">Epeira ventricosa</name>
    <dbReference type="NCBI Taxonomy" id="182803"/>
    <lineage>
        <taxon>Eukaryota</taxon>
        <taxon>Metazoa</taxon>
        <taxon>Ecdysozoa</taxon>
        <taxon>Arthropoda</taxon>
        <taxon>Chelicerata</taxon>
        <taxon>Arachnida</taxon>
        <taxon>Araneae</taxon>
        <taxon>Araneomorphae</taxon>
        <taxon>Entelegynae</taxon>
        <taxon>Araneoidea</taxon>
        <taxon>Araneidae</taxon>
        <taxon>Araneus</taxon>
    </lineage>
</organism>
<dbReference type="OrthoDB" id="8045623at2759"/>
<evidence type="ECO:0000313" key="1">
    <source>
        <dbReference type="EMBL" id="GBM07413.1"/>
    </source>
</evidence>
<proteinExistence type="predicted"/>
<reference evidence="1 2" key="1">
    <citation type="journal article" date="2019" name="Sci. Rep.">
        <title>Orb-weaving spider Araneus ventricosus genome elucidates the spidroin gene catalogue.</title>
        <authorList>
            <person name="Kono N."/>
            <person name="Nakamura H."/>
            <person name="Ohtoshi R."/>
            <person name="Moran D.A.P."/>
            <person name="Shinohara A."/>
            <person name="Yoshida Y."/>
            <person name="Fujiwara M."/>
            <person name="Mori M."/>
            <person name="Tomita M."/>
            <person name="Arakawa K."/>
        </authorList>
    </citation>
    <scope>NUCLEOTIDE SEQUENCE [LARGE SCALE GENOMIC DNA]</scope>
</reference>
<dbReference type="Proteomes" id="UP000499080">
    <property type="component" value="Unassembled WGS sequence"/>
</dbReference>
<keyword evidence="2" id="KW-1185">Reference proteome</keyword>
<sequence>MPVQDIEKLGESKTIAIKRLGQLWKRLSRDEAMKNLYQDFIQGYLDLGLMEKANDEKSALPLCYYLLHHGVFRPENTATKLHVV</sequence>
<name>A0A4Y2CSS5_ARAVE</name>
<evidence type="ECO:0000313" key="2">
    <source>
        <dbReference type="Proteomes" id="UP000499080"/>
    </source>
</evidence>